<dbReference type="Proteomes" id="UP000827892">
    <property type="component" value="Chromosome I"/>
</dbReference>
<dbReference type="AlphaFoldDB" id="A0AAE9IY93"/>
<feature type="signal peptide" evidence="1">
    <location>
        <begin position="1"/>
        <end position="18"/>
    </location>
</feature>
<reference evidence="2 3" key="1">
    <citation type="submission" date="2022-05" db="EMBL/GenBank/DDBJ databases">
        <title>Chromosome-level reference genomes for two strains of Caenorhabditis briggsae: an improved platform for comparative genomics.</title>
        <authorList>
            <person name="Stevens L."/>
            <person name="Andersen E.C."/>
        </authorList>
    </citation>
    <scope>NUCLEOTIDE SEQUENCE [LARGE SCALE GENOMIC DNA]</scope>
    <source>
        <strain evidence="2">QX1410_ONT</strain>
        <tissue evidence="2">Whole-organism</tissue>
    </source>
</reference>
<accession>A0AAE9IY93</accession>
<protein>
    <submittedName>
        <fullName evidence="2">Uncharacterized protein</fullName>
    </submittedName>
</protein>
<sequence length="172" mass="18730">MKLSFLVTIVYCLHVVYCAPTSSITKANSENSGEINLLTSMKKLLEQGNVSVKNQKSTTSQGPTSDVNGVLLKVIEQAISAQNDAGKLKIENEGLKKDLEKCQQCSASLEKIEKNVEELLKSIGTPKHAPVPNPSGYALPKPHDQYVLPDGNKQFIIEVVEDGNHGAYVQRP</sequence>
<gene>
    <name evidence="2" type="ORF">L3Y34_014432</name>
</gene>
<evidence type="ECO:0000313" key="3">
    <source>
        <dbReference type="Proteomes" id="UP000827892"/>
    </source>
</evidence>
<name>A0AAE9IY93_CAEBR</name>
<evidence type="ECO:0000256" key="1">
    <source>
        <dbReference type="SAM" id="SignalP"/>
    </source>
</evidence>
<keyword evidence="1" id="KW-0732">Signal</keyword>
<organism evidence="2 3">
    <name type="scientific">Caenorhabditis briggsae</name>
    <dbReference type="NCBI Taxonomy" id="6238"/>
    <lineage>
        <taxon>Eukaryota</taxon>
        <taxon>Metazoa</taxon>
        <taxon>Ecdysozoa</taxon>
        <taxon>Nematoda</taxon>
        <taxon>Chromadorea</taxon>
        <taxon>Rhabditida</taxon>
        <taxon>Rhabditina</taxon>
        <taxon>Rhabditomorpha</taxon>
        <taxon>Rhabditoidea</taxon>
        <taxon>Rhabditidae</taxon>
        <taxon>Peloderinae</taxon>
        <taxon>Caenorhabditis</taxon>
    </lineage>
</organism>
<feature type="chain" id="PRO_5042013991" evidence="1">
    <location>
        <begin position="19"/>
        <end position="172"/>
    </location>
</feature>
<evidence type="ECO:0000313" key="2">
    <source>
        <dbReference type="EMBL" id="ULU10090.1"/>
    </source>
</evidence>
<proteinExistence type="predicted"/>
<dbReference type="EMBL" id="CP090891">
    <property type="protein sequence ID" value="ULU10090.1"/>
    <property type="molecule type" value="Genomic_DNA"/>
</dbReference>